<organism evidence="2 3">
    <name type="scientific">Actinomadura sediminis</name>
    <dbReference type="NCBI Taxonomy" id="1038904"/>
    <lineage>
        <taxon>Bacteria</taxon>
        <taxon>Bacillati</taxon>
        <taxon>Actinomycetota</taxon>
        <taxon>Actinomycetes</taxon>
        <taxon>Streptosporangiales</taxon>
        <taxon>Thermomonosporaceae</taxon>
        <taxon>Actinomadura</taxon>
    </lineage>
</organism>
<comment type="caution">
    <text evidence="2">The sequence shown here is derived from an EMBL/GenBank/DDBJ whole genome shotgun (WGS) entry which is preliminary data.</text>
</comment>
<keyword evidence="3" id="KW-1185">Reference proteome</keyword>
<sequence>MTRITRTIGAALAAATLLALTLTAGGTHKQRVQLAKLSSLPASQPLGIDPPAGDYYSYAPSVVEQGDTRHVFYCGNAVSGRFGDHVMLSIGARQPDGSWDYGKPRIAFGPTSDLVWANYHTCDPELIRGSFTWGGKTYPWAMFFTAYGCGVQVRPCPEEHIYPNQLGVAFADTIGAGPSGWRIYPQPLIGYGMEFGTCEPRAYCIGQPAVTSIDGAGRLMLFYQGWGGFVWRDVNLADMGAPVIGERRYLPAEGLPDWLHNASLVYDPALDRFWGVYDTGVTNKQPYGVPVQTDTSIVSISASDLWSNTGSWRLEETVTGAHSGFAFNHNAGLARTVYGRPAPGPVLEVVHAVAHARSSGAGGWGEWTYRLWSTTYSLPATQ</sequence>
<dbReference type="EMBL" id="JBHTJA010000034">
    <property type="protein sequence ID" value="MFD0902350.1"/>
    <property type="molecule type" value="Genomic_DNA"/>
</dbReference>
<accession>A0ABW3ERC2</accession>
<feature type="signal peptide" evidence="1">
    <location>
        <begin position="1"/>
        <end position="24"/>
    </location>
</feature>
<reference evidence="3" key="1">
    <citation type="journal article" date="2019" name="Int. J. Syst. Evol. Microbiol.">
        <title>The Global Catalogue of Microorganisms (GCM) 10K type strain sequencing project: providing services to taxonomists for standard genome sequencing and annotation.</title>
        <authorList>
            <consortium name="The Broad Institute Genomics Platform"/>
            <consortium name="The Broad Institute Genome Sequencing Center for Infectious Disease"/>
            <person name="Wu L."/>
            <person name="Ma J."/>
        </authorList>
    </citation>
    <scope>NUCLEOTIDE SEQUENCE [LARGE SCALE GENOMIC DNA]</scope>
    <source>
        <strain evidence="3">JCM 31202</strain>
    </source>
</reference>
<proteinExistence type="predicted"/>
<evidence type="ECO:0000313" key="3">
    <source>
        <dbReference type="Proteomes" id="UP001596972"/>
    </source>
</evidence>
<dbReference type="Gene3D" id="2.115.10.20">
    <property type="entry name" value="Glycosyl hydrolase domain, family 43"/>
    <property type="match status" value="1"/>
</dbReference>
<gene>
    <name evidence="2" type="ORF">ACFQ11_18270</name>
</gene>
<evidence type="ECO:0000313" key="2">
    <source>
        <dbReference type="EMBL" id="MFD0902350.1"/>
    </source>
</evidence>
<dbReference type="Proteomes" id="UP001596972">
    <property type="component" value="Unassembled WGS sequence"/>
</dbReference>
<protein>
    <recommendedName>
        <fullName evidence="4">DUF4185 domain-containing protein</fullName>
    </recommendedName>
</protein>
<keyword evidence="1" id="KW-0732">Signal</keyword>
<feature type="chain" id="PRO_5047422633" description="DUF4185 domain-containing protein" evidence="1">
    <location>
        <begin position="25"/>
        <end position="382"/>
    </location>
</feature>
<evidence type="ECO:0008006" key="4">
    <source>
        <dbReference type="Google" id="ProtNLM"/>
    </source>
</evidence>
<evidence type="ECO:0000256" key="1">
    <source>
        <dbReference type="SAM" id="SignalP"/>
    </source>
</evidence>
<name>A0ABW3ERC2_9ACTN</name>
<dbReference type="RefSeq" id="WP_378300038.1">
    <property type="nucleotide sequence ID" value="NZ_JBHTJA010000034.1"/>
</dbReference>
<dbReference type="InterPro" id="IPR023296">
    <property type="entry name" value="Glyco_hydro_beta-prop_sf"/>
</dbReference>